<dbReference type="Pfam" id="PF12710">
    <property type="entry name" value="HAD"/>
    <property type="match status" value="1"/>
</dbReference>
<evidence type="ECO:0000256" key="11">
    <source>
        <dbReference type="ARBA" id="ARBA00048138"/>
    </source>
</evidence>
<keyword evidence="6" id="KW-0479">Metal-binding</keyword>
<reference evidence="13" key="1">
    <citation type="submission" date="2022-01" db="EMBL/GenBank/DDBJ databases">
        <authorList>
            <person name="Jo J.-H."/>
            <person name="Im W.-T."/>
        </authorList>
    </citation>
    <scope>NUCLEOTIDE SEQUENCE</scope>
    <source>
        <strain evidence="13">I2-34</strain>
    </source>
</reference>
<evidence type="ECO:0000256" key="6">
    <source>
        <dbReference type="ARBA" id="ARBA00022723"/>
    </source>
</evidence>
<dbReference type="InterPro" id="IPR023214">
    <property type="entry name" value="HAD_sf"/>
</dbReference>
<evidence type="ECO:0000256" key="10">
    <source>
        <dbReference type="ARBA" id="ARBA00031693"/>
    </source>
</evidence>
<evidence type="ECO:0000256" key="1">
    <source>
        <dbReference type="ARBA" id="ARBA00001946"/>
    </source>
</evidence>
<keyword evidence="5" id="KW-0028">Amino-acid biosynthesis</keyword>
<evidence type="ECO:0000256" key="12">
    <source>
        <dbReference type="ARBA" id="ARBA00048523"/>
    </source>
</evidence>
<evidence type="ECO:0000256" key="3">
    <source>
        <dbReference type="ARBA" id="ARBA00009184"/>
    </source>
</evidence>
<evidence type="ECO:0000313" key="13">
    <source>
        <dbReference type="EMBL" id="MCG2622090.1"/>
    </source>
</evidence>
<dbReference type="EC" id="3.1.3.3" evidence="4"/>
<evidence type="ECO:0000256" key="5">
    <source>
        <dbReference type="ARBA" id="ARBA00022605"/>
    </source>
</evidence>
<comment type="similarity">
    <text evidence="3">Belongs to the HAD-like hydrolase superfamily. SerB family.</text>
</comment>
<dbReference type="SFLD" id="SFLDG01137">
    <property type="entry name" value="C1.6.1:_Phosphoserine_Phosphat"/>
    <property type="match status" value="1"/>
</dbReference>
<comment type="catalytic activity">
    <reaction evidence="11">
        <text>O-phospho-L-serine + H2O = L-serine + phosphate</text>
        <dbReference type="Rhea" id="RHEA:21208"/>
        <dbReference type="ChEBI" id="CHEBI:15377"/>
        <dbReference type="ChEBI" id="CHEBI:33384"/>
        <dbReference type="ChEBI" id="CHEBI:43474"/>
        <dbReference type="ChEBI" id="CHEBI:57524"/>
        <dbReference type="EC" id="3.1.3.3"/>
    </reaction>
</comment>
<accession>A0ABS9L5Z8</accession>
<proteinExistence type="inferred from homology"/>
<name>A0ABS9L5Z8_9MICC</name>
<comment type="caution">
    <text evidence="13">The sequence shown here is derived from an EMBL/GenBank/DDBJ whole genome shotgun (WGS) entry which is preliminary data.</text>
</comment>
<dbReference type="SFLD" id="SFLDG01136">
    <property type="entry name" value="C1.6:_Phosphoserine_Phosphatas"/>
    <property type="match status" value="1"/>
</dbReference>
<sequence length="300" mass="30869">MLSHFRVVSYGCALPDGYLDAVQLAVTGAGGTAEAPERSANGRFEVAVLPVAYDGAAEAGLSGLRDAVAALAARFGDEVGTAVVPAALAGPERKLLIMDVDSTLIQQEVIELLAEHAGQLAEVTAVTEAAMRGELDFAQSLHDRVATLEQLPAEVIDKVRGAVELTDGAAELVEAFLSKGHAVAVVSGGFAQILDPLAEGLQLTYWRANLLGVEDGRLTGTVVGAVVDRAVKEASLREWAAAEGIDLAHTIAIGDGANDLDMLAAAGLGVAFNAKPAVREAADAAITIGYLDVARYFAGV</sequence>
<evidence type="ECO:0000256" key="7">
    <source>
        <dbReference type="ARBA" id="ARBA00022801"/>
    </source>
</evidence>
<keyword evidence="7 13" id="KW-0378">Hydrolase</keyword>
<dbReference type="InterPro" id="IPR050582">
    <property type="entry name" value="HAD-like_SerB"/>
</dbReference>
<dbReference type="NCBIfam" id="TIGR01488">
    <property type="entry name" value="HAD-SF-IB"/>
    <property type="match status" value="1"/>
</dbReference>
<dbReference type="RefSeq" id="WP_237820055.1">
    <property type="nucleotide sequence ID" value="NZ_JAKLTQ010000005.1"/>
</dbReference>
<protein>
    <recommendedName>
        <fullName evidence="4">phosphoserine phosphatase</fullName>
        <ecNumber evidence="4">3.1.3.3</ecNumber>
    </recommendedName>
    <alternativeName>
        <fullName evidence="10">O-phosphoserine phosphohydrolase</fullName>
    </alternativeName>
</protein>
<dbReference type="EMBL" id="JAKLTQ010000005">
    <property type="protein sequence ID" value="MCG2622090.1"/>
    <property type="molecule type" value="Genomic_DNA"/>
</dbReference>
<dbReference type="Proteomes" id="UP001165368">
    <property type="component" value="Unassembled WGS sequence"/>
</dbReference>
<evidence type="ECO:0000256" key="4">
    <source>
        <dbReference type="ARBA" id="ARBA00012640"/>
    </source>
</evidence>
<organism evidence="13 14">
    <name type="scientific">Arthrobacter hankyongi</name>
    <dbReference type="NCBI Taxonomy" id="2904801"/>
    <lineage>
        <taxon>Bacteria</taxon>
        <taxon>Bacillati</taxon>
        <taxon>Actinomycetota</taxon>
        <taxon>Actinomycetes</taxon>
        <taxon>Micrococcales</taxon>
        <taxon>Micrococcaceae</taxon>
        <taxon>Arthrobacter</taxon>
    </lineage>
</organism>
<comment type="catalytic activity">
    <reaction evidence="12">
        <text>O-phospho-D-serine + H2O = D-serine + phosphate</text>
        <dbReference type="Rhea" id="RHEA:24873"/>
        <dbReference type="ChEBI" id="CHEBI:15377"/>
        <dbReference type="ChEBI" id="CHEBI:35247"/>
        <dbReference type="ChEBI" id="CHEBI:43474"/>
        <dbReference type="ChEBI" id="CHEBI:58680"/>
        <dbReference type="EC" id="3.1.3.3"/>
    </reaction>
</comment>
<dbReference type="InterPro" id="IPR004469">
    <property type="entry name" value="PSP"/>
</dbReference>
<keyword evidence="9" id="KW-0718">Serine biosynthesis</keyword>
<dbReference type="SFLD" id="SFLDF00029">
    <property type="entry name" value="phosphoserine_phosphatase"/>
    <property type="match status" value="1"/>
</dbReference>
<dbReference type="NCBIfam" id="TIGR00338">
    <property type="entry name" value="serB"/>
    <property type="match status" value="1"/>
</dbReference>
<dbReference type="SUPFAM" id="SSF56784">
    <property type="entry name" value="HAD-like"/>
    <property type="match status" value="1"/>
</dbReference>
<dbReference type="PANTHER" id="PTHR43344:SF2">
    <property type="entry name" value="PHOSPHOSERINE PHOSPHATASE"/>
    <property type="match status" value="1"/>
</dbReference>
<evidence type="ECO:0000313" key="14">
    <source>
        <dbReference type="Proteomes" id="UP001165368"/>
    </source>
</evidence>
<keyword evidence="14" id="KW-1185">Reference proteome</keyword>
<dbReference type="PANTHER" id="PTHR43344">
    <property type="entry name" value="PHOSPHOSERINE PHOSPHATASE"/>
    <property type="match status" value="1"/>
</dbReference>
<gene>
    <name evidence="13" type="primary">serB</name>
    <name evidence="13" type="ORF">LVY72_09175</name>
</gene>
<keyword evidence="8" id="KW-0460">Magnesium</keyword>
<evidence type="ECO:0000256" key="9">
    <source>
        <dbReference type="ARBA" id="ARBA00023299"/>
    </source>
</evidence>
<dbReference type="SFLD" id="SFLDS00003">
    <property type="entry name" value="Haloacid_Dehalogenase"/>
    <property type="match status" value="1"/>
</dbReference>
<dbReference type="InterPro" id="IPR036412">
    <property type="entry name" value="HAD-like_sf"/>
</dbReference>
<evidence type="ECO:0000256" key="8">
    <source>
        <dbReference type="ARBA" id="ARBA00022842"/>
    </source>
</evidence>
<comment type="cofactor">
    <cofactor evidence="1">
        <name>Mg(2+)</name>
        <dbReference type="ChEBI" id="CHEBI:18420"/>
    </cofactor>
</comment>
<evidence type="ECO:0000256" key="2">
    <source>
        <dbReference type="ARBA" id="ARBA00005135"/>
    </source>
</evidence>
<dbReference type="GO" id="GO:0016787">
    <property type="term" value="F:hydrolase activity"/>
    <property type="evidence" value="ECO:0007669"/>
    <property type="project" value="UniProtKB-KW"/>
</dbReference>
<dbReference type="Gene3D" id="3.40.50.1000">
    <property type="entry name" value="HAD superfamily/HAD-like"/>
    <property type="match status" value="1"/>
</dbReference>
<comment type="pathway">
    <text evidence="2">Amino-acid biosynthesis; L-serine biosynthesis; L-serine from 3-phospho-D-glycerate: step 3/3.</text>
</comment>